<dbReference type="GO" id="GO:0070483">
    <property type="term" value="P:detection of hypoxia"/>
    <property type="evidence" value="ECO:0007669"/>
    <property type="project" value="UniProtKB-ARBA"/>
</dbReference>
<evidence type="ECO:0000256" key="7">
    <source>
        <dbReference type="ARBA" id="ARBA00024284"/>
    </source>
</evidence>
<dbReference type="Pfam" id="PF07847">
    <property type="entry name" value="PCO_ADO"/>
    <property type="match status" value="1"/>
</dbReference>
<dbReference type="InterPro" id="IPR011051">
    <property type="entry name" value="RmlC_Cupin_sf"/>
</dbReference>
<dbReference type="PANTHER" id="PTHR22966:SF1">
    <property type="entry name" value="PLANT CYSTEINE OXIDASE 1"/>
    <property type="match status" value="1"/>
</dbReference>
<evidence type="ECO:0000256" key="8">
    <source>
        <dbReference type="SAM" id="MobiDB-lite"/>
    </source>
</evidence>
<dbReference type="EC" id="1.13.11.20" evidence="3"/>
<organism evidence="9 10">
    <name type="scientific">Abrus precatorius</name>
    <name type="common">Indian licorice</name>
    <name type="synonym">Glycine abrus</name>
    <dbReference type="NCBI Taxonomy" id="3816"/>
    <lineage>
        <taxon>Eukaryota</taxon>
        <taxon>Viridiplantae</taxon>
        <taxon>Streptophyta</taxon>
        <taxon>Embryophyta</taxon>
        <taxon>Tracheophyta</taxon>
        <taxon>Spermatophyta</taxon>
        <taxon>Magnoliopsida</taxon>
        <taxon>eudicotyledons</taxon>
        <taxon>Gunneridae</taxon>
        <taxon>Pentapetalae</taxon>
        <taxon>rosids</taxon>
        <taxon>fabids</taxon>
        <taxon>Fabales</taxon>
        <taxon>Fabaceae</taxon>
        <taxon>Papilionoideae</taxon>
        <taxon>50 kb inversion clade</taxon>
        <taxon>NPAAA clade</taxon>
        <taxon>indigoferoid/millettioid clade</taxon>
        <taxon>Abreae</taxon>
        <taxon>Abrus</taxon>
    </lineage>
</organism>
<feature type="region of interest" description="Disordered" evidence="8">
    <location>
        <begin position="1"/>
        <end position="42"/>
    </location>
</feature>
<dbReference type="SUPFAM" id="SSF51182">
    <property type="entry name" value="RmlC-like cupins"/>
    <property type="match status" value="1"/>
</dbReference>
<dbReference type="OrthoDB" id="271433at2759"/>
<dbReference type="CDD" id="cd20289">
    <property type="entry name" value="cupin_ADO"/>
    <property type="match status" value="1"/>
</dbReference>
<evidence type="ECO:0000256" key="6">
    <source>
        <dbReference type="ARBA" id="ARBA00023004"/>
    </source>
</evidence>
<keyword evidence="9" id="KW-1185">Reference proteome</keyword>
<evidence type="ECO:0000313" key="10">
    <source>
        <dbReference type="RefSeq" id="XP_027352973.1"/>
    </source>
</evidence>
<dbReference type="Proteomes" id="UP000694853">
    <property type="component" value="Unplaced"/>
</dbReference>
<dbReference type="GO" id="GO:0046872">
    <property type="term" value="F:metal ion binding"/>
    <property type="evidence" value="ECO:0007669"/>
    <property type="project" value="UniProtKB-KW"/>
</dbReference>
<keyword evidence="6" id="KW-0408">Iron</keyword>
<gene>
    <name evidence="10" type="primary">LOC113863544</name>
</gene>
<comment type="catalytic activity">
    <reaction evidence="7">
        <text>L-cysteine + O2 = 3-sulfino-L-alanine + H(+)</text>
        <dbReference type="Rhea" id="RHEA:20441"/>
        <dbReference type="ChEBI" id="CHEBI:15378"/>
        <dbReference type="ChEBI" id="CHEBI:15379"/>
        <dbReference type="ChEBI" id="CHEBI:35235"/>
        <dbReference type="ChEBI" id="CHEBI:61085"/>
        <dbReference type="EC" id="1.13.11.20"/>
    </reaction>
    <physiologicalReaction direction="left-to-right" evidence="7">
        <dbReference type="Rhea" id="RHEA:20442"/>
    </physiologicalReaction>
</comment>
<dbReference type="AlphaFoldDB" id="A0A8B8LCG4"/>
<dbReference type="PANTHER" id="PTHR22966">
    <property type="entry name" value="2-AMINOETHANETHIOL DIOXYGENASE"/>
    <property type="match status" value="1"/>
</dbReference>
<proteinExistence type="inferred from homology"/>
<dbReference type="GeneID" id="113863544"/>
<dbReference type="InterPro" id="IPR014710">
    <property type="entry name" value="RmlC-like_jellyroll"/>
</dbReference>
<accession>A0A8B8LCG4</accession>
<reference evidence="10" key="2">
    <citation type="submission" date="2025-08" db="UniProtKB">
        <authorList>
            <consortium name="RefSeq"/>
        </authorList>
    </citation>
    <scope>IDENTIFICATION</scope>
    <source>
        <tissue evidence="10">Young leaves</tissue>
    </source>
</reference>
<dbReference type="InterPro" id="IPR012864">
    <property type="entry name" value="PCO/ADO"/>
</dbReference>
<keyword evidence="5" id="KW-0560">Oxidoreductase</keyword>
<keyword evidence="4" id="KW-0479">Metal-binding</keyword>
<name>A0A8B8LCG4_ABRPR</name>
<evidence type="ECO:0000256" key="4">
    <source>
        <dbReference type="ARBA" id="ARBA00022723"/>
    </source>
</evidence>
<reference evidence="9" key="1">
    <citation type="journal article" date="2019" name="Toxins">
        <title>Detection of Abrin-Like and Prepropulchellin-Like Toxin Genes and Transcripts Using Whole Genome Sequencing and Full-Length Transcript Sequencing of Abrus precatorius.</title>
        <authorList>
            <person name="Hovde B.T."/>
            <person name="Daligault H.E."/>
            <person name="Hanschen E.R."/>
            <person name="Kunde Y.A."/>
            <person name="Johnson M.B."/>
            <person name="Starkenburg S.R."/>
            <person name="Johnson S.L."/>
        </authorList>
    </citation>
    <scope>NUCLEOTIDE SEQUENCE [LARGE SCALE GENOMIC DNA]</scope>
</reference>
<dbReference type="Gene3D" id="2.60.120.10">
    <property type="entry name" value="Jelly Rolls"/>
    <property type="match status" value="1"/>
</dbReference>
<sequence length="282" mass="31879">MGIGRNLADRKGRGFRELSEETNTNNKSRKNRRYRQRKMSPGPRLFQTCNQVFASTGPGLIPSPQHIEMLRSVLGAIKPEDIGLKPEMPYFSTNNPRRTPKITYLHIYECEKFSMGIFCLPPSGVIPLHNHPGMTVFSKLLFGTMHIKSYDWVVDLPPDMPTVIKPSQTQTPEMQLAKVKVDADFKAPCDPSILYPTEGGNMHCFTAVTACAVLDVLGPPYSDPDGRHCTYYHNVPFSKFSGDGISIPEEERPAYEWLQEREKPENFQVVVKMYSGPKIVEN</sequence>
<evidence type="ECO:0000313" key="9">
    <source>
        <dbReference type="Proteomes" id="UP000694853"/>
    </source>
</evidence>
<evidence type="ECO:0000256" key="5">
    <source>
        <dbReference type="ARBA" id="ARBA00023002"/>
    </source>
</evidence>
<comment type="cofactor">
    <cofactor evidence="1">
        <name>Fe(2+)</name>
        <dbReference type="ChEBI" id="CHEBI:29033"/>
    </cofactor>
</comment>
<protein>
    <recommendedName>
        <fullName evidence="3">cysteine dioxygenase</fullName>
        <ecNumber evidence="3">1.13.11.20</ecNumber>
    </recommendedName>
</protein>
<dbReference type="GO" id="GO:0017172">
    <property type="term" value="F:cysteine dioxygenase activity"/>
    <property type="evidence" value="ECO:0007669"/>
    <property type="project" value="UniProtKB-EC"/>
</dbReference>
<dbReference type="RefSeq" id="XP_027352973.1">
    <property type="nucleotide sequence ID" value="XM_027497172.1"/>
</dbReference>
<feature type="compositionally biased region" description="Basic residues" evidence="8">
    <location>
        <begin position="27"/>
        <end position="38"/>
    </location>
</feature>
<evidence type="ECO:0000256" key="3">
    <source>
        <dbReference type="ARBA" id="ARBA00013133"/>
    </source>
</evidence>
<comment type="similarity">
    <text evidence="2">Belongs to the cysteine dioxygenase family.</text>
</comment>
<evidence type="ECO:0000256" key="1">
    <source>
        <dbReference type="ARBA" id="ARBA00001954"/>
    </source>
</evidence>
<evidence type="ECO:0000256" key="2">
    <source>
        <dbReference type="ARBA" id="ARBA00006622"/>
    </source>
</evidence>
<feature type="compositionally biased region" description="Basic and acidic residues" evidence="8">
    <location>
        <begin position="7"/>
        <end position="19"/>
    </location>
</feature>
<dbReference type="KEGG" id="aprc:113863544"/>